<name>A0A9E7LEH8_9LILI</name>
<keyword evidence="2" id="KW-1185">Reference proteome</keyword>
<dbReference type="AlphaFoldDB" id="A0A9E7LEH8"/>
<gene>
    <name evidence="1" type="ORF">MUK42_14637</name>
</gene>
<protein>
    <submittedName>
        <fullName evidence="1">Uncharacterized protein</fullName>
    </submittedName>
</protein>
<proteinExistence type="predicted"/>
<dbReference type="EMBL" id="CP097511">
    <property type="protein sequence ID" value="URE47750.1"/>
    <property type="molecule type" value="Genomic_DNA"/>
</dbReference>
<evidence type="ECO:0000313" key="2">
    <source>
        <dbReference type="Proteomes" id="UP001055439"/>
    </source>
</evidence>
<evidence type="ECO:0000313" key="1">
    <source>
        <dbReference type="EMBL" id="URE47750.1"/>
    </source>
</evidence>
<organism evidence="1 2">
    <name type="scientific">Musa troglodytarum</name>
    <name type="common">fe'i banana</name>
    <dbReference type="NCBI Taxonomy" id="320322"/>
    <lineage>
        <taxon>Eukaryota</taxon>
        <taxon>Viridiplantae</taxon>
        <taxon>Streptophyta</taxon>
        <taxon>Embryophyta</taxon>
        <taxon>Tracheophyta</taxon>
        <taxon>Spermatophyta</taxon>
        <taxon>Magnoliopsida</taxon>
        <taxon>Liliopsida</taxon>
        <taxon>Zingiberales</taxon>
        <taxon>Musaceae</taxon>
        <taxon>Musa</taxon>
    </lineage>
</organism>
<dbReference type="Proteomes" id="UP001055439">
    <property type="component" value="Chromosome 9"/>
</dbReference>
<accession>A0A9E7LEH8</accession>
<reference evidence="1" key="1">
    <citation type="submission" date="2022-05" db="EMBL/GenBank/DDBJ databases">
        <title>The Musa troglodytarum L. genome provides insights into the mechanism of non-climacteric behaviour and enrichment of carotenoids.</title>
        <authorList>
            <person name="Wang J."/>
        </authorList>
    </citation>
    <scope>NUCLEOTIDE SEQUENCE</scope>
    <source>
        <tissue evidence="1">Leaf</tissue>
    </source>
</reference>
<sequence>MAAAGAISGTGSGITALLRLRRPAARNPAIAAGSLADGGSPIWVRQLCPSLIHLDRSSPPSRIAAAAVSKKGGLLRPLAAAASSSPAEGSDYVG</sequence>